<comment type="subcellular location">
    <subcellularLocation>
        <location evidence="1">Cell membrane</location>
        <topology evidence="1">Single-pass type I membrane protein</topology>
    </subcellularLocation>
</comment>
<dbReference type="OMA" id="QINLARP"/>
<dbReference type="GO" id="GO:0016324">
    <property type="term" value="C:apical plasma membrane"/>
    <property type="evidence" value="ECO:0007669"/>
    <property type="project" value="TreeGrafter"/>
</dbReference>
<dbReference type="GO" id="GO:0030139">
    <property type="term" value="C:endocytic vesicle"/>
    <property type="evidence" value="ECO:0007669"/>
    <property type="project" value="TreeGrafter"/>
</dbReference>
<keyword evidence="8 11" id="KW-1133">Transmembrane helix</keyword>
<name>E3M001_CAERE</name>
<dbReference type="GO" id="GO:0015031">
    <property type="term" value="P:protein transport"/>
    <property type="evidence" value="ECO:0007669"/>
    <property type="project" value="UniProtKB-KW"/>
</dbReference>
<dbReference type="PANTHER" id="PTHR14995:SF2">
    <property type="entry name" value="PROTEIN AMNIONLESS"/>
    <property type="match status" value="1"/>
</dbReference>
<keyword evidence="5 11" id="KW-0812">Transmembrane</keyword>
<evidence type="ECO:0000256" key="8">
    <source>
        <dbReference type="ARBA" id="ARBA00022989"/>
    </source>
</evidence>
<evidence type="ECO:0000256" key="4">
    <source>
        <dbReference type="ARBA" id="ARBA00022475"/>
    </source>
</evidence>
<dbReference type="PANTHER" id="PTHR14995">
    <property type="entry name" value="AMNIONLESS"/>
    <property type="match status" value="1"/>
</dbReference>
<feature type="transmembrane region" description="Helical" evidence="11">
    <location>
        <begin position="202"/>
        <end position="224"/>
    </location>
</feature>
<dbReference type="InterPro" id="IPR026112">
    <property type="entry name" value="AMN"/>
</dbReference>
<keyword evidence="13" id="KW-1185">Reference proteome</keyword>
<accession>E3M001</accession>
<evidence type="ECO:0000256" key="2">
    <source>
        <dbReference type="ARBA" id="ARBA00021200"/>
    </source>
</evidence>
<dbReference type="GO" id="GO:0006898">
    <property type="term" value="P:receptor-mediated endocytosis"/>
    <property type="evidence" value="ECO:0007669"/>
    <property type="project" value="TreeGrafter"/>
</dbReference>
<dbReference type="HOGENOM" id="CLU_576520_0_0_1"/>
<dbReference type="FunCoup" id="E3M001">
    <property type="interactions" value="2"/>
</dbReference>
<reference evidence="12" key="1">
    <citation type="submission" date="2007-07" db="EMBL/GenBank/DDBJ databases">
        <title>PCAP assembly of the Caenorhabditis remanei genome.</title>
        <authorList>
            <consortium name="The Caenorhabditis remanei Sequencing Consortium"/>
            <person name="Wilson R.K."/>
        </authorList>
    </citation>
    <scope>NUCLEOTIDE SEQUENCE [LARGE SCALE GENOMIC DNA]</scope>
    <source>
        <strain evidence="12">PB4641</strain>
    </source>
</reference>
<evidence type="ECO:0000256" key="9">
    <source>
        <dbReference type="ARBA" id="ARBA00023136"/>
    </source>
</evidence>
<evidence type="ECO:0000256" key="7">
    <source>
        <dbReference type="ARBA" id="ARBA00022927"/>
    </source>
</evidence>
<keyword evidence="9 11" id="KW-0472">Membrane</keyword>
<dbReference type="STRING" id="31234.E3M001"/>
<dbReference type="Proteomes" id="UP000008281">
    <property type="component" value="Unassembled WGS sequence"/>
</dbReference>
<evidence type="ECO:0000256" key="1">
    <source>
        <dbReference type="ARBA" id="ARBA00004251"/>
    </source>
</evidence>
<gene>
    <name evidence="12" type="ORF">CRE_05773</name>
</gene>
<keyword evidence="6" id="KW-0732">Signal</keyword>
<dbReference type="AlphaFoldDB" id="E3M001"/>
<dbReference type="Pfam" id="PF14828">
    <property type="entry name" value="Amnionless"/>
    <property type="match status" value="1"/>
</dbReference>
<keyword evidence="4" id="KW-1003">Cell membrane</keyword>
<organism evidence="13">
    <name type="scientific">Caenorhabditis remanei</name>
    <name type="common">Caenorhabditis vulgaris</name>
    <dbReference type="NCBI Taxonomy" id="31234"/>
    <lineage>
        <taxon>Eukaryota</taxon>
        <taxon>Metazoa</taxon>
        <taxon>Ecdysozoa</taxon>
        <taxon>Nematoda</taxon>
        <taxon>Chromadorea</taxon>
        <taxon>Rhabditida</taxon>
        <taxon>Rhabditina</taxon>
        <taxon>Rhabditomorpha</taxon>
        <taxon>Rhabditoidea</taxon>
        <taxon>Rhabditidae</taxon>
        <taxon>Peloderinae</taxon>
        <taxon>Caenorhabditis</taxon>
    </lineage>
</organism>
<dbReference type="InParanoid" id="E3M001"/>
<evidence type="ECO:0000313" key="13">
    <source>
        <dbReference type="Proteomes" id="UP000008281"/>
    </source>
</evidence>
<evidence type="ECO:0000256" key="6">
    <source>
        <dbReference type="ARBA" id="ARBA00022729"/>
    </source>
</evidence>
<evidence type="ECO:0000256" key="5">
    <source>
        <dbReference type="ARBA" id="ARBA00022692"/>
    </source>
</evidence>
<keyword evidence="3" id="KW-0813">Transport</keyword>
<feature type="compositionally biased region" description="Polar residues" evidence="10">
    <location>
        <begin position="435"/>
        <end position="444"/>
    </location>
</feature>
<keyword evidence="7" id="KW-0653">Protein transport</keyword>
<feature type="compositionally biased region" description="Acidic residues" evidence="10">
    <location>
        <begin position="413"/>
        <end position="424"/>
    </location>
</feature>
<evidence type="ECO:0000256" key="3">
    <source>
        <dbReference type="ARBA" id="ARBA00022448"/>
    </source>
</evidence>
<sequence>MTTDDFNLLLRSMEGQFQINLARPWAKESDQGGVQRMIADDAITVKNKELAEDIRGIVNTNSNKKILSTICSYIACQDIQGQCVDFFKPFGHCCYVCGTQINFFASELHLDKSRAMVFNVLSEMEVTDTVFSTFERKTDDQLGSEYEIAVISSHNITFDEDFHKKARDEIVRRLLSISSNKFPTVSSMKLFSSKIDRTIRTLSKVVACLIYFSVVITLVGVYAYKNMELRVSRKNLFNPVIKYRRHQDDVAIEMEGGVEEETENVEPREEILENQKEEKTIENPEVIVKEEEKLENVEDWRNINPNFELTGSSDDVENQISYEMTETVKRENSDVDVKRESPDCTELIRETEKSYVAPFESIDTLETDYLTSFENPDVQEKDEEEKEVEKDMGSAVEEQNEDVANIFDINPNFEEEEDTSEPDSDIARDVELPQITVTSGTSSDVDPEAEPEKTVGKENKDVTESEEVELMDLL</sequence>
<proteinExistence type="predicted"/>
<evidence type="ECO:0000313" key="12">
    <source>
        <dbReference type="EMBL" id="EFO87755.1"/>
    </source>
</evidence>
<dbReference type="EMBL" id="DS268420">
    <property type="protein sequence ID" value="EFO87755.1"/>
    <property type="molecule type" value="Genomic_DNA"/>
</dbReference>
<feature type="region of interest" description="Disordered" evidence="10">
    <location>
        <begin position="368"/>
        <end position="474"/>
    </location>
</feature>
<feature type="compositionally biased region" description="Acidic residues" evidence="10">
    <location>
        <begin position="464"/>
        <end position="474"/>
    </location>
</feature>
<dbReference type="OrthoDB" id="5872647at2759"/>
<protein>
    <recommendedName>
        <fullName evidence="2">Protein amnionless</fullName>
    </recommendedName>
</protein>
<feature type="compositionally biased region" description="Basic and acidic residues" evidence="10">
    <location>
        <begin position="450"/>
        <end position="463"/>
    </location>
</feature>
<evidence type="ECO:0000256" key="10">
    <source>
        <dbReference type="SAM" id="MobiDB-lite"/>
    </source>
</evidence>
<dbReference type="eggNOG" id="KOG1028">
    <property type="taxonomic scope" value="Eukaryota"/>
</dbReference>
<evidence type="ECO:0000256" key="11">
    <source>
        <dbReference type="SAM" id="Phobius"/>
    </source>
</evidence>